<protein>
    <submittedName>
        <fullName evidence="3">Predicted amidohydrolase</fullName>
    </submittedName>
</protein>
<evidence type="ECO:0000313" key="3">
    <source>
        <dbReference type="EMBL" id="SHL28011.1"/>
    </source>
</evidence>
<dbReference type="InterPro" id="IPR003010">
    <property type="entry name" value="C-N_Hydrolase"/>
</dbReference>
<dbReference type="InterPro" id="IPR044149">
    <property type="entry name" value="Nitrilases_CHs"/>
</dbReference>
<dbReference type="PROSITE" id="PS50263">
    <property type="entry name" value="CN_HYDROLASE"/>
    <property type="match status" value="1"/>
</dbReference>
<dbReference type="Pfam" id="PF00795">
    <property type="entry name" value="CN_hydrolase"/>
    <property type="match status" value="1"/>
</dbReference>
<dbReference type="SUPFAM" id="SSF56317">
    <property type="entry name" value="Carbon-nitrogen hydrolase"/>
    <property type="match status" value="1"/>
</dbReference>
<accession>A0A1M6ZBY9</accession>
<reference evidence="3 4" key="1">
    <citation type="submission" date="2016-11" db="EMBL/GenBank/DDBJ databases">
        <authorList>
            <person name="Jaros S."/>
            <person name="Januszkiewicz K."/>
            <person name="Wedrychowicz H."/>
        </authorList>
    </citation>
    <scope>NUCLEOTIDE SEQUENCE [LARGE SCALE GENOMIC DNA]</scope>
    <source>
        <strain evidence="3 4">GAS499</strain>
    </source>
</reference>
<dbReference type="CDD" id="cd07564">
    <property type="entry name" value="nitrilases_CHs"/>
    <property type="match status" value="1"/>
</dbReference>
<proteinExistence type="inferred from homology"/>
<dbReference type="OrthoDB" id="9803803at2"/>
<dbReference type="EMBL" id="LT670844">
    <property type="protein sequence ID" value="SHL28011.1"/>
    <property type="molecule type" value="Genomic_DNA"/>
</dbReference>
<dbReference type="PANTHER" id="PTHR46044">
    <property type="entry name" value="NITRILASE"/>
    <property type="match status" value="1"/>
</dbReference>
<dbReference type="Proteomes" id="UP000189935">
    <property type="component" value="Chromosome I"/>
</dbReference>
<feature type="domain" description="CN hydrolase" evidence="2">
    <location>
        <begin position="8"/>
        <end position="289"/>
    </location>
</feature>
<gene>
    <name evidence="3" type="ORF">SAMN05444159_5504</name>
</gene>
<comment type="similarity">
    <text evidence="1">Belongs to the carbon-nitrogen hydrolase superfamily. Nitrilase family.</text>
</comment>
<dbReference type="InterPro" id="IPR036526">
    <property type="entry name" value="C-N_Hydrolase_sf"/>
</dbReference>
<dbReference type="GO" id="GO:0016787">
    <property type="term" value="F:hydrolase activity"/>
    <property type="evidence" value="ECO:0007669"/>
    <property type="project" value="UniProtKB-KW"/>
</dbReference>
<dbReference type="AlphaFoldDB" id="A0A1M6ZBY9"/>
<sequence>MIHHYPKLKVAAAHVAPVFLDTGRTVDKACSLIAEAAQAGARLIVFPEAFVPAFPIWTAIAAPILTHELFKSLASCAIEITGPEIARLKDAARRNEICVSIGFNEGTKASVGCIWNSNVLIGEDGSLLNHHRKLVPTYYEKLVWSSGDGAGLRVVETSIGRIGMLICGENTNPLARYSLMAQGEQIHISTYPPIWPTRPSREAGGYDIEQAIRIRAGAHSFEAKAFNIVASACVDDTMRARLEAVLGASALDIIDHTPRAISVVIGPSGLPVSPVVSGEETLLYCDIDLADCIEPKQFHDVVGYYNRFDIFKLEVNREANRPIVFRDDIRSAPRDPYADALQARGADLSAPSDPKVHLLGA</sequence>
<keyword evidence="3" id="KW-0378">Hydrolase</keyword>
<evidence type="ECO:0000256" key="1">
    <source>
        <dbReference type="ARBA" id="ARBA00008129"/>
    </source>
</evidence>
<name>A0A1M6ZBY9_9BRAD</name>
<dbReference type="Gene3D" id="3.60.110.10">
    <property type="entry name" value="Carbon-nitrogen hydrolase"/>
    <property type="match status" value="1"/>
</dbReference>
<dbReference type="RefSeq" id="WP_079542819.1">
    <property type="nucleotide sequence ID" value="NZ_LT670844.1"/>
</dbReference>
<dbReference type="PANTHER" id="PTHR46044:SF2">
    <property type="entry name" value="CN HYDROLASE DOMAIN-CONTAINING PROTEIN"/>
    <property type="match status" value="1"/>
</dbReference>
<evidence type="ECO:0000313" key="4">
    <source>
        <dbReference type="Proteomes" id="UP000189935"/>
    </source>
</evidence>
<organism evidence="3 4">
    <name type="scientific">Bradyrhizobium lablabi</name>
    <dbReference type="NCBI Taxonomy" id="722472"/>
    <lineage>
        <taxon>Bacteria</taxon>
        <taxon>Pseudomonadati</taxon>
        <taxon>Pseudomonadota</taxon>
        <taxon>Alphaproteobacteria</taxon>
        <taxon>Hyphomicrobiales</taxon>
        <taxon>Nitrobacteraceae</taxon>
        <taxon>Bradyrhizobium</taxon>
    </lineage>
</organism>
<evidence type="ECO:0000259" key="2">
    <source>
        <dbReference type="PROSITE" id="PS50263"/>
    </source>
</evidence>